<organism evidence="2">
    <name type="scientific">Xenorhabdus szentirmaii</name>
    <dbReference type="NCBI Taxonomy" id="290112"/>
    <lineage>
        <taxon>Bacteria</taxon>
        <taxon>Pseudomonadati</taxon>
        <taxon>Pseudomonadota</taxon>
        <taxon>Gammaproteobacteria</taxon>
        <taxon>Enterobacterales</taxon>
        <taxon>Morganellaceae</taxon>
        <taxon>Xenorhabdus</taxon>
    </lineage>
</organism>
<reference evidence="2" key="2">
    <citation type="journal article" date="2024" name="Toxins">
        <title>Genome Sequence Analysis of Native Xenorhabdus Strains Isolated from Entomopathogenic Nematodes in Argentina.</title>
        <authorList>
            <person name="Palma L."/>
            <person name="Frizzo L."/>
            <person name="Kaiser S."/>
            <person name="Berry C."/>
            <person name="Caballero P."/>
            <person name="Bode H.B."/>
            <person name="Del Valle E.E."/>
        </authorList>
    </citation>
    <scope>NUCLEOTIDE SEQUENCE</scope>
    <source>
        <strain evidence="2">M</strain>
    </source>
</reference>
<keyword evidence="1" id="KW-0472">Membrane</keyword>
<protein>
    <recommendedName>
        <fullName evidence="3">MFS transporter</fullName>
    </recommendedName>
</protein>
<comment type="caution">
    <text evidence="2">The sequence shown here is derived from an EMBL/GenBank/DDBJ whole genome shotgun (WGS) entry which is preliminary data.</text>
</comment>
<evidence type="ECO:0000256" key="1">
    <source>
        <dbReference type="SAM" id="Phobius"/>
    </source>
</evidence>
<feature type="transmembrane region" description="Helical" evidence="1">
    <location>
        <begin position="6"/>
        <end position="23"/>
    </location>
</feature>
<feature type="transmembrane region" description="Helical" evidence="1">
    <location>
        <begin position="103"/>
        <end position="127"/>
    </location>
</feature>
<dbReference type="AlphaFoldDB" id="A0AAW3Z0Q3"/>
<dbReference type="RefSeq" id="WP_323869732.1">
    <property type="nucleotide sequence ID" value="NZ_JACXBF010000527.1"/>
</dbReference>
<evidence type="ECO:0000313" key="2">
    <source>
        <dbReference type="EMBL" id="MBD2802659.1"/>
    </source>
</evidence>
<name>A0AAW3Z0Q3_9GAMM</name>
<accession>A0AAW3Z0Q3</accession>
<dbReference type="EMBL" id="JACXBF010000527">
    <property type="protein sequence ID" value="MBD2802659.1"/>
    <property type="molecule type" value="Genomic_DNA"/>
</dbReference>
<reference evidence="2" key="1">
    <citation type="submission" date="2020-09" db="EMBL/GenBank/DDBJ databases">
        <authorList>
            <person name="Palma L."/>
            <person name="Caballero P."/>
            <person name="Berry C."/>
            <person name="Del Valle E."/>
        </authorList>
    </citation>
    <scope>NUCLEOTIDE SEQUENCE</scope>
    <source>
        <strain evidence="2">M</strain>
    </source>
</reference>
<sequence length="132" mass="13347">MNGYILTYGSFMMAGGSLAVSVVEKERAGMVTGIFNVVRVLADSLALAVLGVLLAVLIQSGLSDFTSGSILGQAASRAAIGDLAGVNALLPELGNAVLISYGAAFRTVLFILSGASVATALVIFALLGRVRA</sequence>
<keyword evidence="1" id="KW-1133">Transmembrane helix</keyword>
<feature type="transmembrane region" description="Helical" evidence="1">
    <location>
        <begin position="35"/>
        <end position="58"/>
    </location>
</feature>
<keyword evidence="1" id="KW-0812">Transmembrane</keyword>
<evidence type="ECO:0008006" key="3">
    <source>
        <dbReference type="Google" id="ProtNLM"/>
    </source>
</evidence>
<proteinExistence type="predicted"/>
<gene>
    <name evidence="2" type="ORF">ID854_20000</name>
</gene>
<dbReference type="Proteomes" id="UP001193920">
    <property type="component" value="Unassembled WGS sequence"/>
</dbReference>